<feature type="domain" description="Antirepressor protein ant N-terminal" evidence="1">
    <location>
        <begin position="8"/>
        <end position="96"/>
    </location>
</feature>
<evidence type="ECO:0000259" key="1">
    <source>
        <dbReference type="Pfam" id="PF10547"/>
    </source>
</evidence>
<dbReference type="PRINTS" id="PR01994">
    <property type="entry name" value="ANTIREPRESSR"/>
</dbReference>
<protein>
    <submittedName>
        <fullName evidence="2">Phage antirepressor N-terminal domain-containing protein</fullName>
    </submittedName>
</protein>
<sequence>MKHLTISIEYAGLSLPVIKNERGTELVPLKPVSDSFGLHWPSQFSRMKEDWTARFLGVCIQDIQNAGDQKREMVCIRLDRVAAYLMSLNPIKIRAAGNTTGADFLEARLNEWADALHDYETLGAAVNERHIAGQATLRAANAALKLIRAKAATVSKADRGLIDGLLQNLSRENGIPYQPDLVPSAE</sequence>
<reference evidence="2 3" key="1">
    <citation type="submission" date="2024-07" db="EMBL/GenBank/DDBJ databases">
        <title>Uliginosibacterium paludis KCTC:42655.</title>
        <authorList>
            <person name="Kim M.K."/>
        </authorList>
    </citation>
    <scope>NUCLEOTIDE SEQUENCE [LARGE SCALE GENOMIC DNA]</scope>
    <source>
        <strain evidence="2 3">KCTC 42655</strain>
    </source>
</reference>
<dbReference type="Pfam" id="PF10547">
    <property type="entry name" value="P22_AR_N"/>
    <property type="match status" value="1"/>
</dbReference>
<organism evidence="2 3">
    <name type="scientific">Uliginosibacterium paludis</name>
    <dbReference type="NCBI Taxonomy" id="1615952"/>
    <lineage>
        <taxon>Bacteria</taxon>
        <taxon>Pseudomonadati</taxon>
        <taxon>Pseudomonadota</taxon>
        <taxon>Betaproteobacteria</taxon>
        <taxon>Rhodocyclales</taxon>
        <taxon>Zoogloeaceae</taxon>
        <taxon>Uliginosibacterium</taxon>
    </lineage>
</organism>
<dbReference type="InterPro" id="IPR018875">
    <property type="entry name" value="Antirepressor_Ant_N"/>
</dbReference>
<dbReference type="Proteomes" id="UP001548590">
    <property type="component" value="Unassembled WGS sequence"/>
</dbReference>
<dbReference type="EMBL" id="JBEWLZ010000013">
    <property type="protein sequence ID" value="MET1491574.1"/>
    <property type="molecule type" value="Genomic_DNA"/>
</dbReference>
<dbReference type="RefSeq" id="WP_345929530.1">
    <property type="nucleotide sequence ID" value="NZ_JBDIVF010000010.1"/>
</dbReference>
<proteinExistence type="predicted"/>
<keyword evidence="3" id="KW-1185">Reference proteome</keyword>
<evidence type="ECO:0000313" key="2">
    <source>
        <dbReference type="EMBL" id="MET1491574.1"/>
    </source>
</evidence>
<evidence type="ECO:0000313" key="3">
    <source>
        <dbReference type="Proteomes" id="UP001548590"/>
    </source>
</evidence>
<comment type="caution">
    <text evidence="2">The sequence shown here is derived from an EMBL/GenBank/DDBJ whole genome shotgun (WGS) entry which is preliminary data.</text>
</comment>
<name>A0ABV2CUH7_9RHOO</name>
<accession>A0ABV2CUH7</accession>
<gene>
    <name evidence="2" type="ORF">ABVT11_17170</name>
</gene>